<accession>A0A8C9HPC8</accession>
<evidence type="ECO:0000256" key="9">
    <source>
        <dbReference type="ARBA" id="ARBA00073226"/>
    </source>
</evidence>
<dbReference type="GO" id="GO:0006511">
    <property type="term" value="P:ubiquitin-dependent protein catabolic process"/>
    <property type="evidence" value="ECO:0007669"/>
    <property type="project" value="UniProtKB-UniRule"/>
</dbReference>
<evidence type="ECO:0000256" key="1">
    <source>
        <dbReference type="ARBA" id="ARBA00000707"/>
    </source>
</evidence>
<evidence type="ECO:0000259" key="12">
    <source>
        <dbReference type="PROSITE" id="PS52048"/>
    </source>
</evidence>
<dbReference type="InterPro" id="IPR036959">
    <property type="entry name" value="Peptidase_C12_UCH_sf"/>
</dbReference>
<dbReference type="InterPro" id="IPR001578">
    <property type="entry name" value="Peptidase_C12_UCH"/>
</dbReference>
<comment type="function">
    <text evidence="8">Ubiquitin-protein hydrolase is involved both in the processing of ubiquitin precursors and of ubiquitinated proteins. This enzyme is a thiol protease that recognizes and hydrolyzes a peptide bond at the C-terminal glycine of ubiquitin.</text>
</comment>
<sequence>MLKNIWVPLESNPDSLYLYSTKLGQCKLKFEDILGFDKDLLDMIPKPAHAILLLYPLNENFNNENNSSEKIVNKGISDAFFIKQTIPNCCGTIALIHLFGNLRDKFEISKGSILANFFDKVEKMTPEERGKELENNKSIELLHHECSGGQASVGDDINVNTHYIILMEHNGEIIELDGRKNEPISHGQRTSSEFIYDVAKIIQNVFIEKCKGDNRISALAVVPIDSN</sequence>
<name>A0A8C9HPC8_9PRIM</name>
<feature type="active site" description="Nucleophile" evidence="10">
    <location>
        <position position="90"/>
    </location>
</feature>
<keyword evidence="5 10" id="KW-0833">Ubl conjugation pathway</keyword>
<feature type="active site" description="Proton donor" evidence="10">
    <location>
        <position position="162"/>
    </location>
</feature>
<dbReference type="GO" id="GO:0004843">
    <property type="term" value="F:cysteine-type deubiquitinase activity"/>
    <property type="evidence" value="ECO:0007669"/>
    <property type="project" value="UniProtKB-UniRule"/>
</dbReference>
<dbReference type="PRINTS" id="PR00707">
    <property type="entry name" value="UBCTHYDRLASE"/>
</dbReference>
<evidence type="ECO:0000256" key="7">
    <source>
        <dbReference type="ARBA" id="ARBA00022807"/>
    </source>
</evidence>
<dbReference type="Gene3D" id="3.40.532.10">
    <property type="entry name" value="Peptidase C12, ubiquitin carboxyl-terminal hydrolase"/>
    <property type="match status" value="1"/>
</dbReference>
<keyword evidence="6 10" id="KW-0378">Hydrolase</keyword>
<dbReference type="RefSeq" id="XP_026308806.1">
    <property type="nucleotide sequence ID" value="XM_026453021.1"/>
</dbReference>
<dbReference type="PROSITE" id="PS52048">
    <property type="entry name" value="UCH_DOMAIN"/>
    <property type="match status" value="1"/>
</dbReference>
<dbReference type="FunFam" id="3.40.532.10:FF:000006">
    <property type="entry name" value="Ubiquitin carboxyl-terminal hydrolase"/>
    <property type="match status" value="1"/>
</dbReference>
<dbReference type="Pfam" id="PF01088">
    <property type="entry name" value="Peptidase_C12"/>
    <property type="match status" value="1"/>
</dbReference>
<dbReference type="RefSeq" id="XP_026308805.1">
    <property type="nucleotide sequence ID" value="XM_026453020.2"/>
</dbReference>
<keyword evidence="7 10" id="KW-0788">Thiol protease</keyword>
<dbReference type="GO" id="GO:0016579">
    <property type="term" value="P:protein deubiquitination"/>
    <property type="evidence" value="ECO:0007669"/>
    <property type="project" value="TreeGrafter"/>
</dbReference>
<dbReference type="SUPFAM" id="SSF54001">
    <property type="entry name" value="Cysteine proteinases"/>
    <property type="match status" value="1"/>
</dbReference>
<keyword evidence="4 10" id="KW-0645">Protease</keyword>
<evidence type="ECO:0000256" key="5">
    <source>
        <dbReference type="ARBA" id="ARBA00022786"/>
    </source>
</evidence>
<organism evidence="13 14">
    <name type="scientific">Piliocolobus tephrosceles</name>
    <name type="common">Ugandan red Colobus</name>
    <dbReference type="NCBI Taxonomy" id="591936"/>
    <lineage>
        <taxon>Eukaryota</taxon>
        <taxon>Metazoa</taxon>
        <taxon>Chordata</taxon>
        <taxon>Craniata</taxon>
        <taxon>Vertebrata</taxon>
        <taxon>Euteleostomi</taxon>
        <taxon>Mammalia</taxon>
        <taxon>Eutheria</taxon>
        <taxon>Euarchontoglires</taxon>
        <taxon>Primates</taxon>
        <taxon>Haplorrhini</taxon>
        <taxon>Catarrhini</taxon>
        <taxon>Cercopithecidae</taxon>
        <taxon>Colobinae</taxon>
        <taxon>Piliocolobus</taxon>
    </lineage>
</organism>
<dbReference type="InterPro" id="IPR038765">
    <property type="entry name" value="Papain-like_cys_pep_sf"/>
</dbReference>
<dbReference type="GeneID" id="113223601"/>
<feature type="site" description="Transition state stabilizer" evidence="10">
    <location>
        <position position="84"/>
    </location>
</feature>
<evidence type="ECO:0000256" key="6">
    <source>
        <dbReference type="ARBA" id="ARBA00022801"/>
    </source>
</evidence>
<evidence type="ECO:0000256" key="10">
    <source>
        <dbReference type="PROSITE-ProRule" id="PRU01393"/>
    </source>
</evidence>
<comment type="similarity">
    <text evidence="2 10 11">Belongs to the peptidase C12 family.</text>
</comment>
<gene>
    <name evidence="13" type="primary">LOC113223601</name>
</gene>
<evidence type="ECO:0000256" key="8">
    <source>
        <dbReference type="ARBA" id="ARBA00055560"/>
    </source>
</evidence>
<protein>
    <recommendedName>
        <fullName evidence="9 11">Ubiquitin carboxyl-terminal hydrolase</fullName>
        <ecNumber evidence="3 11">3.4.19.12</ecNumber>
    </recommendedName>
</protein>
<feature type="site" description="Important for enzyme activity" evidence="10">
    <location>
        <position position="177"/>
    </location>
</feature>
<keyword evidence="14" id="KW-1185">Reference proteome</keyword>
<evidence type="ECO:0000313" key="14">
    <source>
        <dbReference type="Proteomes" id="UP000694416"/>
    </source>
</evidence>
<dbReference type="EC" id="3.4.19.12" evidence="3 11"/>
<dbReference type="GO" id="GO:0005737">
    <property type="term" value="C:cytoplasm"/>
    <property type="evidence" value="ECO:0007669"/>
    <property type="project" value="TreeGrafter"/>
</dbReference>
<dbReference type="PANTHER" id="PTHR10589:SF17">
    <property type="entry name" value="UBIQUITIN CARBOXYL-TERMINAL HYDROLASE"/>
    <property type="match status" value="1"/>
</dbReference>
<dbReference type="Ensembl" id="ENSPTET00000032674.1">
    <property type="protein sequence ID" value="ENSPTEP00000022774.1"/>
    <property type="gene ID" value="ENSPTEG00000023641.1"/>
</dbReference>
<evidence type="ECO:0000313" key="13">
    <source>
        <dbReference type="Ensembl" id="ENSPTEP00000022813.1"/>
    </source>
</evidence>
<comment type="catalytic activity">
    <reaction evidence="1 10 11">
        <text>Thiol-dependent hydrolysis of ester, thioester, amide, peptide and isopeptide bonds formed by the C-terminal Gly of ubiquitin (a 76-residue protein attached to proteins as an intracellular targeting signal).</text>
        <dbReference type="EC" id="3.4.19.12"/>
    </reaction>
</comment>
<dbReference type="Ensembl" id="ENSPTET00000032723.1">
    <property type="protein sequence ID" value="ENSPTEP00000022813.1"/>
    <property type="gene ID" value="ENSPTEG00000023670.1"/>
</dbReference>
<proteinExistence type="inferred from homology"/>
<dbReference type="Proteomes" id="UP000694416">
    <property type="component" value="Unplaced"/>
</dbReference>
<reference evidence="13" key="1">
    <citation type="submission" date="2025-05" db="UniProtKB">
        <authorList>
            <consortium name="Ensembl"/>
        </authorList>
    </citation>
    <scope>IDENTIFICATION</scope>
</reference>
<evidence type="ECO:0000256" key="3">
    <source>
        <dbReference type="ARBA" id="ARBA00012759"/>
    </source>
</evidence>
<feature type="domain" description="UCH catalytic" evidence="12">
    <location>
        <begin position="5"/>
        <end position="223"/>
    </location>
</feature>
<evidence type="ECO:0000256" key="4">
    <source>
        <dbReference type="ARBA" id="ARBA00022670"/>
    </source>
</evidence>
<dbReference type="KEGG" id="pteh:113223601"/>
<dbReference type="PANTHER" id="PTHR10589">
    <property type="entry name" value="UBIQUITIN CARBOXYL-TERMINAL HYDROLASE"/>
    <property type="match status" value="1"/>
</dbReference>
<evidence type="ECO:0000256" key="2">
    <source>
        <dbReference type="ARBA" id="ARBA00009326"/>
    </source>
</evidence>
<evidence type="ECO:0000256" key="11">
    <source>
        <dbReference type="RuleBase" id="RU361215"/>
    </source>
</evidence>
<dbReference type="AlphaFoldDB" id="A0A8C9HPC8"/>